<accession>A0ACC0XJ45</accession>
<keyword evidence="2" id="KW-1185">Reference proteome</keyword>
<reference evidence="2" key="1">
    <citation type="journal article" date="2023" name="G3 (Bethesda)">
        <title>Genome assembly and association tests identify interacting loci associated with vigor, precocity, and sex in interspecific pistachio rootstocks.</title>
        <authorList>
            <person name="Palmer W."/>
            <person name="Jacygrad E."/>
            <person name="Sagayaradj S."/>
            <person name="Cavanaugh K."/>
            <person name="Han R."/>
            <person name="Bertier L."/>
            <person name="Beede B."/>
            <person name="Kafkas S."/>
            <person name="Golino D."/>
            <person name="Preece J."/>
            <person name="Michelmore R."/>
        </authorList>
    </citation>
    <scope>NUCLEOTIDE SEQUENCE [LARGE SCALE GENOMIC DNA]</scope>
</reference>
<gene>
    <name evidence="1" type="ORF">Pint_12112</name>
</gene>
<organism evidence="1 2">
    <name type="scientific">Pistacia integerrima</name>
    <dbReference type="NCBI Taxonomy" id="434235"/>
    <lineage>
        <taxon>Eukaryota</taxon>
        <taxon>Viridiplantae</taxon>
        <taxon>Streptophyta</taxon>
        <taxon>Embryophyta</taxon>
        <taxon>Tracheophyta</taxon>
        <taxon>Spermatophyta</taxon>
        <taxon>Magnoliopsida</taxon>
        <taxon>eudicotyledons</taxon>
        <taxon>Gunneridae</taxon>
        <taxon>Pentapetalae</taxon>
        <taxon>rosids</taxon>
        <taxon>malvids</taxon>
        <taxon>Sapindales</taxon>
        <taxon>Anacardiaceae</taxon>
        <taxon>Pistacia</taxon>
    </lineage>
</organism>
<evidence type="ECO:0000313" key="1">
    <source>
        <dbReference type="EMBL" id="KAJ0017161.1"/>
    </source>
</evidence>
<protein>
    <submittedName>
        <fullName evidence="1">Uncharacterized protein</fullName>
    </submittedName>
</protein>
<sequence length="226" mass="25282">MASSGEWMQFYQRNLEGDSVPFSDATLVTTSSSSENILGPGNLCSTTSEPLNPKGCVSKPVRRRSRASKKTPTTLLNANANNFRSLVQQFTGCPSSAPFSFGSKKGPVNLSFGLGNEQNQRYQTYGTAAFGGNQFYSPTDNQQPQQLKRQAQIWQQQQHHHHHQGQLYQEQQSLVSFDHQNVHNNEAFLNSRVNNNIEIPEGFSLDDIAFNELGRDAFANQESYFL</sequence>
<comment type="caution">
    <text evidence="1">The sequence shown here is derived from an EMBL/GenBank/DDBJ whole genome shotgun (WGS) entry which is preliminary data.</text>
</comment>
<dbReference type="EMBL" id="CM047747">
    <property type="protein sequence ID" value="KAJ0017161.1"/>
    <property type="molecule type" value="Genomic_DNA"/>
</dbReference>
<name>A0ACC0XJ45_9ROSI</name>
<evidence type="ECO:0000313" key="2">
    <source>
        <dbReference type="Proteomes" id="UP001163603"/>
    </source>
</evidence>
<dbReference type="Proteomes" id="UP001163603">
    <property type="component" value="Chromosome 12"/>
</dbReference>
<proteinExistence type="predicted"/>